<sequence>MFPMLNSAHSLSSAEIKSPKRKHHDLVSTTQLGEHMAERTIRYQSPALAEERLQESGCDSPRSRVAQRLGSLDIRADSDHHGSPSPRKRVKIDTASSHNTRTGRSIGRNAQSGTIDSSMRVSKRVSSGDRSLSPRAKDSNTSAGAALAPPPSRRYRSPPPPQLQSMHDSTSADVNALTWQVSEITGTDIDVQAGDDGEGINGIGFRPSPQMAYAKRQKRKQQIESWRMREARDARQKRLEKRNGCKLQADGGGRKRSVRFAELL</sequence>
<dbReference type="OrthoDB" id="5391950at2759"/>
<evidence type="ECO:0000313" key="2">
    <source>
        <dbReference type="EMBL" id="QIX00155.1"/>
    </source>
</evidence>
<gene>
    <name evidence="2" type="ORF">AMS68_005672</name>
</gene>
<feature type="region of interest" description="Disordered" evidence="1">
    <location>
        <begin position="72"/>
        <end position="171"/>
    </location>
</feature>
<dbReference type="AlphaFoldDB" id="A0A6H0XZR3"/>
<name>A0A6H0XZR3_9PEZI</name>
<protein>
    <submittedName>
        <fullName evidence="2">Uncharacterized protein</fullName>
    </submittedName>
</protein>
<feature type="compositionally biased region" description="Basic and acidic residues" evidence="1">
    <location>
        <begin position="231"/>
        <end position="243"/>
    </location>
</feature>
<feature type="region of interest" description="Disordered" evidence="1">
    <location>
        <begin position="231"/>
        <end position="254"/>
    </location>
</feature>
<evidence type="ECO:0000313" key="3">
    <source>
        <dbReference type="Proteomes" id="UP000503462"/>
    </source>
</evidence>
<accession>A0A6H0XZR3</accession>
<proteinExistence type="predicted"/>
<dbReference type="Proteomes" id="UP000503462">
    <property type="component" value="Chromosome 4"/>
</dbReference>
<feature type="compositionally biased region" description="Polar residues" evidence="1">
    <location>
        <begin position="94"/>
        <end position="130"/>
    </location>
</feature>
<keyword evidence="3" id="KW-1185">Reference proteome</keyword>
<dbReference type="EMBL" id="CP051142">
    <property type="protein sequence ID" value="QIX00155.1"/>
    <property type="molecule type" value="Genomic_DNA"/>
</dbReference>
<feature type="compositionally biased region" description="Pro residues" evidence="1">
    <location>
        <begin position="148"/>
        <end position="162"/>
    </location>
</feature>
<feature type="region of interest" description="Disordered" evidence="1">
    <location>
        <begin position="1"/>
        <end position="33"/>
    </location>
</feature>
<reference evidence="2 3" key="1">
    <citation type="journal article" date="2016" name="Sci. Rep.">
        <title>Peltaster fructicola genome reveals evolution from an invasive phytopathogen to an ectophytic parasite.</title>
        <authorList>
            <person name="Xu C."/>
            <person name="Chen H."/>
            <person name="Gleason M.L."/>
            <person name="Xu J.R."/>
            <person name="Liu H."/>
            <person name="Zhang R."/>
            <person name="Sun G."/>
        </authorList>
    </citation>
    <scope>NUCLEOTIDE SEQUENCE [LARGE SCALE GENOMIC DNA]</scope>
    <source>
        <strain evidence="2 3">LNHT1506</strain>
    </source>
</reference>
<evidence type="ECO:0000256" key="1">
    <source>
        <dbReference type="SAM" id="MobiDB-lite"/>
    </source>
</evidence>
<organism evidence="2 3">
    <name type="scientific">Peltaster fructicola</name>
    <dbReference type="NCBI Taxonomy" id="286661"/>
    <lineage>
        <taxon>Eukaryota</taxon>
        <taxon>Fungi</taxon>
        <taxon>Dikarya</taxon>
        <taxon>Ascomycota</taxon>
        <taxon>Pezizomycotina</taxon>
        <taxon>Dothideomycetes</taxon>
        <taxon>Dothideomycetes incertae sedis</taxon>
        <taxon>Peltaster</taxon>
    </lineage>
</organism>